<evidence type="ECO:0000256" key="1">
    <source>
        <dbReference type="ARBA" id="ARBA00000447"/>
    </source>
</evidence>
<dbReference type="GO" id="GO:0006309">
    <property type="term" value="P:apoptotic DNA fragmentation"/>
    <property type="evidence" value="ECO:0007669"/>
    <property type="project" value="TreeGrafter"/>
</dbReference>
<evidence type="ECO:0000313" key="21">
    <source>
        <dbReference type="Proteomes" id="UP000319801"/>
    </source>
</evidence>
<dbReference type="Proteomes" id="UP000319801">
    <property type="component" value="Unassembled WGS sequence"/>
</dbReference>
<evidence type="ECO:0000256" key="3">
    <source>
        <dbReference type="ARBA" id="ARBA00007527"/>
    </source>
</evidence>
<dbReference type="PANTHER" id="PTHR10858:SF9">
    <property type="entry name" value="DEOXYRIBONUCLEASE-2-ALPHA"/>
    <property type="match status" value="1"/>
</dbReference>
<evidence type="ECO:0000256" key="14">
    <source>
        <dbReference type="ARBA" id="ARBA00039868"/>
    </source>
</evidence>
<keyword evidence="9" id="KW-0255">Endonuclease</keyword>
<dbReference type="InterPro" id="IPR004947">
    <property type="entry name" value="DNase_II"/>
</dbReference>
<evidence type="ECO:0000256" key="8">
    <source>
        <dbReference type="ARBA" id="ARBA00022729"/>
    </source>
</evidence>
<evidence type="ECO:0000256" key="2">
    <source>
        <dbReference type="ARBA" id="ARBA00004371"/>
    </source>
</evidence>
<dbReference type="EC" id="3.1.22.1" evidence="4"/>
<keyword evidence="21" id="KW-1185">Reference proteome</keyword>
<dbReference type="GO" id="GO:0005764">
    <property type="term" value="C:lysosome"/>
    <property type="evidence" value="ECO:0007669"/>
    <property type="project" value="UniProtKB-SubCell"/>
</dbReference>
<evidence type="ECO:0000256" key="15">
    <source>
        <dbReference type="ARBA" id="ARBA00041393"/>
    </source>
</evidence>
<evidence type="ECO:0000256" key="7">
    <source>
        <dbReference type="ARBA" id="ARBA00022722"/>
    </source>
</evidence>
<comment type="function">
    <text evidence="18">Hydrolyzes DNA under acidic conditions with a preference for double-stranded DNA. Plays a major role in the clearance of nucleic acids generated through apoptosis, hence preventing autoinflammation. Necessary for proper fetal development and for definitive erythropoiesis in fetal liver and bone marrow, where it degrades nuclear DNA expelled from erythroid precursor cells.</text>
</comment>
<evidence type="ECO:0000256" key="19">
    <source>
        <dbReference type="SAM" id="SignalP"/>
    </source>
</evidence>
<dbReference type="OrthoDB" id="10261598at2759"/>
<dbReference type="EMBL" id="VCAZ01000005">
    <property type="protein sequence ID" value="TSK20094.1"/>
    <property type="molecule type" value="Genomic_DNA"/>
</dbReference>
<keyword evidence="11" id="KW-1015">Disulfide bond</keyword>
<evidence type="ECO:0000256" key="16">
    <source>
        <dbReference type="ARBA" id="ARBA00041918"/>
    </source>
</evidence>
<evidence type="ECO:0000313" key="20">
    <source>
        <dbReference type="EMBL" id="TSK20094.1"/>
    </source>
</evidence>
<keyword evidence="5" id="KW-0217">Developmental protein</keyword>
<evidence type="ECO:0000256" key="9">
    <source>
        <dbReference type="ARBA" id="ARBA00022759"/>
    </source>
</evidence>
<evidence type="ECO:0000256" key="11">
    <source>
        <dbReference type="ARBA" id="ARBA00023157"/>
    </source>
</evidence>
<name>A0A556TLQ4_BAGYA</name>
<evidence type="ECO:0000256" key="10">
    <source>
        <dbReference type="ARBA" id="ARBA00022801"/>
    </source>
</evidence>
<dbReference type="Pfam" id="PF03265">
    <property type="entry name" value="DNase_II"/>
    <property type="match status" value="1"/>
</dbReference>
<evidence type="ECO:0000256" key="6">
    <source>
        <dbReference type="ARBA" id="ARBA00022703"/>
    </source>
</evidence>
<dbReference type="GO" id="GO:0004531">
    <property type="term" value="F:deoxyribonuclease II activity"/>
    <property type="evidence" value="ECO:0007669"/>
    <property type="project" value="UniProtKB-EC"/>
</dbReference>
<comment type="similarity">
    <text evidence="3">Belongs to the DNase II family.</text>
</comment>
<gene>
    <name evidence="20" type="ORF">Baya_1642</name>
</gene>
<protein>
    <recommendedName>
        <fullName evidence="14">Deoxyribonuclease-2-alpha</fullName>
        <ecNumber evidence="4">3.1.22.1</ecNumber>
    </recommendedName>
    <alternativeName>
        <fullName evidence="15">Acid DNase</fullName>
    </alternativeName>
    <alternativeName>
        <fullName evidence="17">Deoxyribonuclease II alpha</fullName>
    </alternativeName>
    <alternativeName>
        <fullName evidence="16">Lysosomal DNase II</fullName>
    </alternativeName>
</protein>
<reference evidence="20 21" key="1">
    <citation type="journal article" date="2019" name="Genome Biol. Evol.">
        <title>Whole-Genome Sequencing of the Giant Devil Catfish, Bagarius yarrelli.</title>
        <authorList>
            <person name="Jiang W."/>
            <person name="Lv Y."/>
            <person name="Cheng L."/>
            <person name="Yang K."/>
            <person name="Chao B."/>
            <person name="Wang X."/>
            <person name="Li Y."/>
            <person name="Pan X."/>
            <person name="You X."/>
            <person name="Zhang Y."/>
            <person name="Yang J."/>
            <person name="Li J."/>
            <person name="Zhang X."/>
            <person name="Liu S."/>
            <person name="Sun C."/>
            <person name="Yang J."/>
            <person name="Shi Q."/>
        </authorList>
    </citation>
    <scope>NUCLEOTIDE SEQUENCE [LARGE SCALE GENOMIC DNA]</scope>
    <source>
        <strain evidence="20">JWS20170419001</strain>
        <tissue evidence="20">Muscle</tissue>
    </source>
</reference>
<comment type="subcellular location">
    <subcellularLocation>
        <location evidence="2">Lysosome</location>
    </subcellularLocation>
</comment>
<dbReference type="AlphaFoldDB" id="A0A556TLQ4"/>
<evidence type="ECO:0000256" key="12">
    <source>
        <dbReference type="ARBA" id="ARBA00023180"/>
    </source>
</evidence>
<keyword evidence="8 19" id="KW-0732">Signal</keyword>
<feature type="chain" id="PRO_5021925666" description="Deoxyribonuclease-2-alpha" evidence="19">
    <location>
        <begin position="18"/>
        <end position="276"/>
    </location>
</feature>
<feature type="signal peptide" evidence="19">
    <location>
        <begin position="1"/>
        <end position="17"/>
    </location>
</feature>
<comment type="catalytic activity">
    <reaction evidence="1">
        <text>Endonucleolytic cleavage to nucleoside 3'-phosphates and 3'-phosphooligonucleotide end-products.</text>
        <dbReference type="EC" id="3.1.22.1"/>
    </reaction>
</comment>
<proteinExistence type="inferred from homology"/>
<dbReference type="PANTHER" id="PTHR10858">
    <property type="entry name" value="DEOXYRIBONUCLEASE II"/>
    <property type="match status" value="1"/>
</dbReference>
<evidence type="ECO:0000256" key="17">
    <source>
        <dbReference type="ARBA" id="ARBA00043033"/>
    </source>
</evidence>
<keyword evidence="7" id="KW-0540">Nuclease</keyword>
<comment type="caution">
    <text evidence="20">The sequence shown here is derived from an EMBL/GenBank/DDBJ whole genome shotgun (WGS) entry which is preliminary data.</text>
</comment>
<keyword evidence="10" id="KW-0378">Hydrolase</keyword>
<organism evidence="20 21">
    <name type="scientific">Bagarius yarrelli</name>
    <name type="common">Goonch</name>
    <name type="synonym">Bagrus yarrelli</name>
    <dbReference type="NCBI Taxonomy" id="175774"/>
    <lineage>
        <taxon>Eukaryota</taxon>
        <taxon>Metazoa</taxon>
        <taxon>Chordata</taxon>
        <taxon>Craniata</taxon>
        <taxon>Vertebrata</taxon>
        <taxon>Euteleostomi</taxon>
        <taxon>Actinopterygii</taxon>
        <taxon>Neopterygii</taxon>
        <taxon>Teleostei</taxon>
        <taxon>Ostariophysi</taxon>
        <taxon>Siluriformes</taxon>
        <taxon>Sisoridae</taxon>
        <taxon>Sisorinae</taxon>
        <taxon>Bagarius</taxon>
    </lineage>
</organism>
<keyword evidence="6" id="KW-0053">Apoptosis</keyword>
<evidence type="ECO:0000256" key="5">
    <source>
        <dbReference type="ARBA" id="ARBA00022473"/>
    </source>
</evidence>
<evidence type="ECO:0000256" key="4">
    <source>
        <dbReference type="ARBA" id="ARBA00012036"/>
    </source>
</evidence>
<evidence type="ECO:0000256" key="18">
    <source>
        <dbReference type="ARBA" id="ARBA00045381"/>
    </source>
</evidence>
<evidence type="ECO:0000256" key="13">
    <source>
        <dbReference type="ARBA" id="ARBA00023228"/>
    </source>
</evidence>
<keyword evidence="12" id="KW-0325">Glycoprotein</keyword>
<sequence>MFMIVFIPLFLLRPAGGTNAKLSCMDDQGNAVDWLQPPEEGLKYLLLKEESEGWTEGTVLVGDVTGALGRSLGEQLKINQPHIYDCDIPESLASSVPSMVELCKHRHGRKNSTAADTWFSSTNRSVALHSLAGNQFISFAKGAAFQNDLYHAWVAPALQTDLLVQFWRRSTGVLSSDCSSSWKVLDVQQLSPGGRVTFKTMEDHSKWAVSVGGGGSRGGAWVCVGDINRNKAEEKRGGGTVCRQDVGVWKAYRAAALECESCSGKVEECESAWIYN</sequence>
<accession>A0A556TLQ4</accession>
<keyword evidence="13" id="KW-0458">Lysosome</keyword>